<sequence length="257" mass="29051">MKLLPLWSGIMISIFGYGDDISTSAAVESSFKKLKRVTFKHISIPTDLEHFLENHIKSLKGAALLRSSCNNIAISSLPESCEAIDDSHSFTSSTIISNNINENDNDVYIENRTKSPPYNALYVLQRPIINDNNNVELHLESDDNLQIQSLQFIKIPPVNFTTEESRAVESWNRKSKKQRKNNSYLNPNPHLRHLNISSAKNKQTSPILKNGSRFAELKSCKSREGKLILSNTCAFDASTALLMVFFLLLINIKYNIH</sequence>
<dbReference type="Proteomes" id="UP001160148">
    <property type="component" value="Unassembled WGS sequence"/>
</dbReference>
<evidence type="ECO:0000256" key="2">
    <source>
        <dbReference type="SAM" id="Phobius"/>
    </source>
</evidence>
<name>A0AAV0W3X7_9HEMI</name>
<reference evidence="3 4" key="1">
    <citation type="submission" date="2023-01" db="EMBL/GenBank/DDBJ databases">
        <authorList>
            <person name="Whitehead M."/>
        </authorList>
    </citation>
    <scope>NUCLEOTIDE SEQUENCE [LARGE SCALE GENOMIC DNA]</scope>
</reference>
<feature type="transmembrane region" description="Helical" evidence="2">
    <location>
        <begin position="227"/>
        <end position="250"/>
    </location>
</feature>
<keyword evidence="2" id="KW-1133">Transmembrane helix</keyword>
<accession>A0AAV0W3X7</accession>
<evidence type="ECO:0000313" key="3">
    <source>
        <dbReference type="EMBL" id="CAI6350457.1"/>
    </source>
</evidence>
<keyword evidence="2" id="KW-0812">Transmembrane</keyword>
<feature type="region of interest" description="Disordered" evidence="1">
    <location>
        <begin position="170"/>
        <end position="191"/>
    </location>
</feature>
<evidence type="ECO:0000313" key="4">
    <source>
        <dbReference type="Proteomes" id="UP001160148"/>
    </source>
</evidence>
<evidence type="ECO:0000256" key="1">
    <source>
        <dbReference type="SAM" id="MobiDB-lite"/>
    </source>
</evidence>
<dbReference type="AlphaFoldDB" id="A0AAV0W3X7"/>
<protein>
    <submittedName>
        <fullName evidence="3">Uncharacterized protein</fullName>
    </submittedName>
</protein>
<comment type="caution">
    <text evidence="3">The sequence shown here is derived from an EMBL/GenBank/DDBJ whole genome shotgun (WGS) entry which is preliminary data.</text>
</comment>
<gene>
    <name evidence="3" type="ORF">MEUPH1_LOCUS6914</name>
</gene>
<dbReference type="EMBL" id="CARXXK010000001">
    <property type="protein sequence ID" value="CAI6350457.1"/>
    <property type="molecule type" value="Genomic_DNA"/>
</dbReference>
<keyword evidence="2" id="KW-0472">Membrane</keyword>
<keyword evidence="4" id="KW-1185">Reference proteome</keyword>
<organism evidence="3 4">
    <name type="scientific">Macrosiphum euphorbiae</name>
    <name type="common">potato aphid</name>
    <dbReference type="NCBI Taxonomy" id="13131"/>
    <lineage>
        <taxon>Eukaryota</taxon>
        <taxon>Metazoa</taxon>
        <taxon>Ecdysozoa</taxon>
        <taxon>Arthropoda</taxon>
        <taxon>Hexapoda</taxon>
        <taxon>Insecta</taxon>
        <taxon>Pterygota</taxon>
        <taxon>Neoptera</taxon>
        <taxon>Paraneoptera</taxon>
        <taxon>Hemiptera</taxon>
        <taxon>Sternorrhyncha</taxon>
        <taxon>Aphidomorpha</taxon>
        <taxon>Aphidoidea</taxon>
        <taxon>Aphididae</taxon>
        <taxon>Macrosiphini</taxon>
        <taxon>Macrosiphum</taxon>
    </lineage>
</organism>
<proteinExistence type="predicted"/>